<proteinExistence type="predicted"/>
<reference evidence="2 3" key="1">
    <citation type="submission" date="2012-08" db="EMBL/GenBank/DDBJ databases">
        <authorList>
            <person name="Harkins D.M."/>
            <person name="Durkin A.S."/>
            <person name="Selengut J.D."/>
            <person name="Sanka R."/>
            <person name="DePew J."/>
            <person name="Purushe J."/>
            <person name="Matthias M.A."/>
            <person name="Vinetz J.M."/>
            <person name="Sutton G.G."/>
            <person name="Nelson W.C."/>
            <person name="Fouts D.E."/>
        </authorList>
    </citation>
    <scope>NUCLEOTIDE SEQUENCE [LARGE SCALE GENOMIC DNA]</scope>
    <source>
        <strain evidence="2 3">MMD4847</strain>
    </source>
</reference>
<name>A0ABN0HE42_9LEPT</name>
<evidence type="ECO:0000259" key="1">
    <source>
        <dbReference type="Pfam" id="PF24880"/>
    </source>
</evidence>
<feature type="domain" description="DUF7738" evidence="1">
    <location>
        <begin position="32"/>
        <end position="128"/>
    </location>
</feature>
<dbReference type="EMBL" id="AHOM02000003">
    <property type="protein sequence ID" value="EJZ43691.1"/>
    <property type="molecule type" value="Genomic_DNA"/>
</dbReference>
<accession>A0ABN0HE42</accession>
<dbReference type="Proteomes" id="UP000018720">
    <property type="component" value="Unassembled WGS sequence"/>
</dbReference>
<sequence>MTSQNKLQISVILFFTVFSFELFSIDIKDLSITLSEEKTIISDWEIPGKVSIKEFVDRIGESDRKLDEESKIIYIWDKFGLSVQANKKSQLVDQLSVFGVAGSKENEPKSKYSGKLLFQSQNPDSNTLTSRGIFCMLTIGKRKLFGLCNAKSQNLEKLMISFE</sequence>
<dbReference type="Pfam" id="PF24880">
    <property type="entry name" value="DUF7738"/>
    <property type="match status" value="1"/>
</dbReference>
<organism evidence="2 3">
    <name type="scientific">Leptospira licerasiae str. MMD4847</name>
    <dbReference type="NCBI Taxonomy" id="1049971"/>
    <lineage>
        <taxon>Bacteria</taxon>
        <taxon>Pseudomonadati</taxon>
        <taxon>Spirochaetota</taxon>
        <taxon>Spirochaetia</taxon>
        <taxon>Leptospirales</taxon>
        <taxon>Leptospiraceae</taxon>
        <taxon>Leptospira</taxon>
    </lineage>
</organism>
<comment type="caution">
    <text evidence="2">The sequence shown here is derived from an EMBL/GenBank/DDBJ whole genome shotgun (WGS) entry which is preliminary data.</text>
</comment>
<evidence type="ECO:0000313" key="2">
    <source>
        <dbReference type="EMBL" id="EJZ43691.1"/>
    </source>
</evidence>
<protein>
    <recommendedName>
        <fullName evidence="1">DUF7738 domain-containing protein</fullName>
    </recommendedName>
</protein>
<keyword evidence="3" id="KW-1185">Reference proteome</keyword>
<gene>
    <name evidence="2" type="ORF">LEP1GSC178_2353</name>
</gene>
<dbReference type="RefSeq" id="WP_008589349.1">
    <property type="nucleotide sequence ID" value="NZ_AHOM02000003.1"/>
</dbReference>
<evidence type="ECO:0000313" key="3">
    <source>
        <dbReference type="Proteomes" id="UP000018720"/>
    </source>
</evidence>
<dbReference type="InterPro" id="IPR056640">
    <property type="entry name" value="DUF7738"/>
</dbReference>